<dbReference type="Proteomes" id="UP000523795">
    <property type="component" value="Unassembled WGS sequence"/>
</dbReference>
<keyword evidence="5" id="KW-0406">Ion transport</keyword>
<gene>
    <name evidence="6" type="ORF">HER39_01405</name>
</gene>
<evidence type="ECO:0000256" key="5">
    <source>
        <dbReference type="ARBA" id="ARBA00023065"/>
    </source>
</evidence>
<evidence type="ECO:0000256" key="4">
    <source>
        <dbReference type="ARBA" id="ARBA00022840"/>
    </source>
</evidence>
<comment type="similarity">
    <text evidence="1">Belongs to the ATPase alpha/beta chains family.</text>
</comment>
<reference evidence="6 7" key="1">
    <citation type="submission" date="2020-04" db="EMBL/GenBank/DDBJ databases">
        <authorList>
            <person name="Liu S."/>
        </authorList>
    </citation>
    <scope>NUCLEOTIDE SEQUENCE [LARGE SCALE GENOMIC DNA]</scope>
    <source>
        <strain evidence="6 7">CGMCC 1.15091</strain>
    </source>
</reference>
<evidence type="ECO:0000256" key="1">
    <source>
        <dbReference type="ARBA" id="ARBA00008936"/>
    </source>
</evidence>
<proteinExistence type="inferred from homology"/>
<evidence type="ECO:0000313" key="6">
    <source>
        <dbReference type="EMBL" id="NKX49256.1"/>
    </source>
</evidence>
<organism evidence="6 7">
    <name type="scientific">Arthrobacter deserti</name>
    <dbReference type="NCBI Taxonomy" id="1742687"/>
    <lineage>
        <taxon>Bacteria</taxon>
        <taxon>Bacillati</taxon>
        <taxon>Actinomycetota</taxon>
        <taxon>Actinomycetes</taxon>
        <taxon>Micrococcales</taxon>
        <taxon>Micrococcaceae</taxon>
        <taxon>Arthrobacter</taxon>
    </lineage>
</organism>
<feature type="non-terminal residue" evidence="6">
    <location>
        <position position="1"/>
    </location>
</feature>
<dbReference type="InterPro" id="IPR024034">
    <property type="entry name" value="ATPase_F1/V1_b/a_C"/>
</dbReference>
<comment type="caution">
    <text evidence="6">The sequence shown here is derived from an EMBL/GenBank/DDBJ whole genome shotgun (WGS) entry which is preliminary data.</text>
</comment>
<evidence type="ECO:0000256" key="2">
    <source>
        <dbReference type="ARBA" id="ARBA00022448"/>
    </source>
</evidence>
<dbReference type="SUPFAM" id="SSF47917">
    <property type="entry name" value="C-terminal domain of alpha and beta subunits of F1 ATP synthase"/>
    <property type="match status" value="1"/>
</dbReference>
<keyword evidence="4" id="KW-0067">ATP-binding</keyword>
<dbReference type="EMBL" id="JAAZSR010000009">
    <property type="protein sequence ID" value="NKX49256.1"/>
    <property type="molecule type" value="Genomic_DNA"/>
</dbReference>
<keyword evidence="7" id="KW-1185">Reference proteome</keyword>
<keyword evidence="2" id="KW-0813">Transport</keyword>
<sequence>TVSIKDTVEGFRAICDGELDHIAEQAFFNVGGLDDVERNWARIQEQTGK</sequence>
<keyword evidence="3" id="KW-0547">Nucleotide-binding</keyword>
<dbReference type="Gene3D" id="1.10.1140.10">
    <property type="entry name" value="Bovine Mitochondrial F1-atpase, Atp Synthase Beta Chain, Chain D, domain 3"/>
    <property type="match status" value="1"/>
</dbReference>
<protein>
    <submittedName>
        <fullName evidence="6">F0F1 ATP synthase subunit beta</fullName>
    </submittedName>
</protein>
<name>A0ABX1JM15_9MICC</name>
<accession>A0ABX1JM15</accession>
<evidence type="ECO:0000313" key="7">
    <source>
        <dbReference type="Proteomes" id="UP000523795"/>
    </source>
</evidence>
<evidence type="ECO:0000256" key="3">
    <source>
        <dbReference type="ARBA" id="ARBA00022741"/>
    </source>
</evidence>